<dbReference type="AlphaFoldDB" id="A0A848IYK0"/>
<dbReference type="EMBL" id="JABBNU010000004">
    <property type="protein sequence ID" value="NMM48355.1"/>
    <property type="molecule type" value="Genomic_DNA"/>
</dbReference>
<keyword evidence="1" id="KW-1133">Transmembrane helix</keyword>
<name>A0A848IYK0_9BACT</name>
<dbReference type="RefSeq" id="WP_169680010.1">
    <property type="nucleotide sequence ID" value="NZ_JABBNU010000004.1"/>
</dbReference>
<gene>
    <name evidence="2" type="ORF">HH304_08085</name>
</gene>
<keyword evidence="1" id="KW-0812">Transmembrane</keyword>
<feature type="transmembrane region" description="Helical" evidence="1">
    <location>
        <begin position="12"/>
        <end position="31"/>
    </location>
</feature>
<comment type="caution">
    <text evidence="2">The sequence shown here is derived from an EMBL/GenBank/DDBJ whole genome shotgun (WGS) entry which is preliminary data.</text>
</comment>
<evidence type="ECO:0000313" key="3">
    <source>
        <dbReference type="Proteomes" id="UP000559010"/>
    </source>
</evidence>
<evidence type="ECO:0000313" key="2">
    <source>
        <dbReference type="EMBL" id="NMM48355.1"/>
    </source>
</evidence>
<feature type="transmembrane region" description="Helical" evidence="1">
    <location>
        <begin position="37"/>
        <end position="56"/>
    </location>
</feature>
<evidence type="ECO:0000256" key="1">
    <source>
        <dbReference type="SAM" id="Phobius"/>
    </source>
</evidence>
<organism evidence="2 3">
    <name type="scientific">Marinigracilibium pacificum</name>
    <dbReference type="NCBI Taxonomy" id="2729599"/>
    <lineage>
        <taxon>Bacteria</taxon>
        <taxon>Pseudomonadati</taxon>
        <taxon>Bacteroidota</taxon>
        <taxon>Cytophagia</taxon>
        <taxon>Cytophagales</taxon>
        <taxon>Flammeovirgaceae</taxon>
        <taxon>Marinigracilibium</taxon>
    </lineage>
</organism>
<sequence length="61" mass="7229">MNKHLYISLKALSYLGLMLTLIPAFCVFYDIMDMQQYKNLILAGTLIWLFTAPFWINRKLK</sequence>
<dbReference type="Proteomes" id="UP000559010">
    <property type="component" value="Unassembled WGS sequence"/>
</dbReference>
<reference evidence="2 3" key="1">
    <citation type="submission" date="2020-04" db="EMBL/GenBank/DDBJ databases">
        <title>Flammeovirgaceae bacterium KN852 isolated from deep sea.</title>
        <authorList>
            <person name="Zhang D.-C."/>
        </authorList>
    </citation>
    <scope>NUCLEOTIDE SEQUENCE [LARGE SCALE GENOMIC DNA]</scope>
    <source>
        <strain evidence="2 3">KN852</strain>
    </source>
</reference>
<proteinExistence type="predicted"/>
<protein>
    <submittedName>
        <fullName evidence="2">Uncharacterized protein</fullName>
    </submittedName>
</protein>
<keyword evidence="1" id="KW-0472">Membrane</keyword>
<keyword evidence="3" id="KW-1185">Reference proteome</keyword>
<accession>A0A848IYK0</accession>